<evidence type="ECO:0000313" key="2">
    <source>
        <dbReference type="Proteomes" id="UP000494174"/>
    </source>
</evidence>
<gene>
    <name evidence="1" type="ORF">BLA15945_03707</name>
</gene>
<dbReference type="AlphaFoldDB" id="A0A6P2MAQ4"/>
<evidence type="ECO:0000313" key="1">
    <source>
        <dbReference type="EMBL" id="VWB77481.1"/>
    </source>
</evidence>
<proteinExistence type="predicted"/>
<dbReference type="EMBL" id="CABVPU010000012">
    <property type="protein sequence ID" value="VWB77481.1"/>
    <property type="molecule type" value="Genomic_DNA"/>
</dbReference>
<reference evidence="1 2" key="1">
    <citation type="submission" date="2019-09" db="EMBL/GenBank/DDBJ databases">
        <authorList>
            <person name="Depoorter E."/>
        </authorList>
    </citation>
    <scope>NUCLEOTIDE SEQUENCE [LARGE SCALE GENOMIC DNA]</scope>
    <source>
        <strain evidence="1">R-15945</strain>
    </source>
</reference>
<keyword evidence="1" id="KW-0687">Ribonucleoprotein</keyword>
<dbReference type="GO" id="GO:0005840">
    <property type="term" value="C:ribosome"/>
    <property type="evidence" value="ECO:0007669"/>
    <property type="project" value="UniProtKB-KW"/>
</dbReference>
<protein>
    <submittedName>
        <fullName evidence="1">Ribosomal protein S14</fullName>
    </submittedName>
</protein>
<sequence>MNEISLWEQMVTQFAPLFGTGSHVPVCRTVDVAGRCRRDVASMQSIGGVRARSSIVSVERQTASSVLVSWSDPTCCRYDEQRWISAKSRMRARCALSGQVIRLGDSVYKPQWRGAKRPANGAEMILTNELERLIVELGCH</sequence>
<dbReference type="Pfam" id="PF11811">
    <property type="entry name" value="DUF3331"/>
    <property type="match status" value="1"/>
</dbReference>
<dbReference type="InterPro" id="IPR021769">
    <property type="entry name" value="DUF3331"/>
</dbReference>
<keyword evidence="1" id="KW-0689">Ribosomal protein</keyword>
<organism evidence="1 2">
    <name type="scientific">Burkholderia lata (strain ATCC 17760 / DSM 23089 / LMG 22485 / NCIMB 9086 / R18194 / 383)</name>
    <dbReference type="NCBI Taxonomy" id="482957"/>
    <lineage>
        <taxon>Bacteria</taxon>
        <taxon>Pseudomonadati</taxon>
        <taxon>Pseudomonadota</taxon>
        <taxon>Betaproteobacteria</taxon>
        <taxon>Burkholderiales</taxon>
        <taxon>Burkholderiaceae</taxon>
        <taxon>Burkholderia</taxon>
        <taxon>Burkholderia cepacia complex</taxon>
    </lineage>
</organism>
<name>A0A6P2MAQ4_BURL3</name>
<dbReference type="Proteomes" id="UP000494174">
    <property type="component" value="Unassembled WGS sequence"/>
</dbReference>
<accession>A0A6P2MAQ4</accession>